<proteinExistence type="predicted"/>
<dbReference type="RefSeq" id="WP_186873300.1">
    <property type="nucleotide sequence ID" value="NZ_JACOOR010000002.1"/>
</dbReference>
<organism evidence="1 2">
    <name type="scientific">Anaerosacchariphilus hominis</name>
    <dbReference type="NCBI Taxonomy" id="2763017"/>
    <lineage>
        <taxon>Bacteria</taxon>
        <taxon>Bacillati</taxon>
        <taxon>Bacillota</taxon>
        <taxon>Clostridia</taxon>
        <taxon>Lachnospirales</taxon>
        <taxon>Lachnospiraceae</taxon>
        <taxon>Anaerosacchariphilus</taxon>
    </lineage>
</organism>
<dbReference type="EMBL" id="JACOOR010000002">
    <property type="protein sequence ID" value="MBC5658761.1"/>
    <property type="molecule type" value="Genomic_DNA"/>
</dbReference>
<keyword evidence="2" id="KW-1185">Reference proteome</keyword>
<dbReference type="AlphaFoldDB" id="A0A923LA50"/>
<reference evidence="1" key="1">
    <citation type="submission" date="2020-08" db="EMBL/GenBank/DDBJ databases">
        <title>Genome public.</title>
        <authorList>
            <person name="Liu C."/>
            <person name="Sun Q."/>
        </authorList>
    </citation>
    <scope>NUCLEOTIDE SEQUENCE</scope>
    <source>
        <strain evidence="1">NSJ-68</strain>
    </source>
</reference>
<evidence type="ECO:0000313" key="2">
    <source>
        <dbReference type="Proteomes" id="UP000649345"/>
    </source>
</evidence>
<name>A0A923LA50_9FIRM</name>
<sequence>MNPRNHRQRINWHAAALSGLQIELESARDILSYSPEFPLSKGPRRVDCLIRKKSDTSIDSPIARIFREYNLVDYKGPHESMNVSNFLKALSYACSLPDYLGHPNTSHQLTLTLMCHRHPQKLFSYIRKNCPQTLQEPVEKIIDGLYYIHIGLFPIQLLVLP</sequence>
<comment type="caution">
    <text evidence="1">The sequence shown here is derived from an EMBL/GenBank/DDBJ whole genome shotgun (WGS) entry which is preliminary data.</text>
</comment>
<evidence type="ECO:0000313" key="1">
    <source>
        <dbReference type="EMBL" id="MBC5658761.1"/>
    </source>
</evidence>
<protein>
    <submittedName>
        <fullName evidence="1">Uncharacterized protein</fullName>
    </submittedName>
</protein>
<gene>
    <name evidence="1" type="ORF">H8S44_03105</name>
</gene>
<accession>A0A923LA50</accession>
<dbReference type="Proteomes" id="UP000649345">
    <property type="component" value="Unassembled WGS sequence"/>
</dbReference>